<feature type="transmembrane region" description="Helical" evidence="6">
    <location>
        <begin position="147"/>
        <end position="172"/>
    </location>
</feature>
<evidence type="ECO:0000256" key="5">
    <source>
        <dbReference type="SAM" id="MobiDB-lite"/>
    </source>
</evidence>
<accession>A0AAW1SBD3</accession>
<feature type="region of interest" description="Disordered" evidence="5">
    <location>
        <begin position="768"/>
        <end position="789"/>
    </location>
</feature>
<evidence type="ECO:0000256" key="3">
    <source>
        <dbReference type="ARBA" id="ARBA00022989"/>
    </source>
</evidence>
<feature type="transmembrane region" description="Helical" evidence="6">
    <location>
        <begin position="10"/>
        <end position="28"/>
    </location>
</feature>
<dbReference type="Pfam" id="PF04632">
    <property type="entry name" value="FUSC"/>
    <property type="match status" value="1"/>
</dbReference>
<dbReference type="PANTHER" id="PTHR31086">
    <property type="entry name" value="ALUMINUM-ACTIVATED MALATE TRANSPORTER 10"/>
    <property type="match status" value="1"/>
</dbReference>
<feature type="transmembrane region" description="Helical" evidence="6">
    <location>
        <begin position="99"/>
        <end position="117"/>
    </location>
</feature>
<evidence type="ECO:0000313" key="7">
    <source>
        <dbReference type="EMBL" id="KAK9843259.1"/>
    </source>
</evidence>
<sequence>MQLPDYVQRAIRLGTAVFIAASIGFELISPELGLHLDYPRQWTQACKWAAITCIVINAPVLGKVAQTGVERIIGTLVGGICGYAVFRIGSNFWGPVSDGILLSVAVMLMAGASVIVAHKLSLDSSAKLAALTFCLVTFGSSSVDDAFVLAITRMTGICLGVLLLEACAVIIFPKMATQEALISMQAAMSGLVELNRKAWQQGTGRKEAAEIDLGTPIHPGGYLPLAGEDAGDLKDAEKRMHEKQDQLESDAEKCLMDVYNSLNKCLDYIPQAHSEIYICMVKGKLCMLPGLPWLKIGRWKLPASDMQSLTTSIRKVARILWTTHLTFQEGFDDNMMAMLQQQYPTGLMPELKQRSQDALEDMRAAFPCSAVVKSSNLHTFMNSVEGLFRIGDYQRRRILQYMKKFNRRPSRSARNSISVKVESPEEPSQRSVPGTSAEGPSMDQSTNTSPQAATCQCRNQPAAPRPSPFAAGDNNDERKAAFANSRAMKSTYSMRKPGRRRAPVQDSEEGTPRSISPSSPASFRSDNVMERAASAAHSTQSERPSRPETVYRKFSSMPSSQAPPTVDQYMGRPSIHGRSASMAASEPSPSAHPIALPIDVQETQADNVEQLAESAGGEALPARKSEAAPQDHDAKPAEEGTSRPPTQPRSVQEMYGQHLPRQLWQLPTSRLSIGGHQVAGGGGVRQPLVLLPQQQGSGRQQGLAVLPASFAAQALSRNDKSPRNAPPPSTDESPPRAHQISAHDALKLTASFAGRPSDALQSLPEGLTIHRSGSPRVEPPDDSWSPAIGGQEFESISAEFDGTAQHDQQGCVSIRLPHVASGELIMFPETAEGYVSKVRWYSFQFLMEELAEELEEMHAILSTLLSKLPTANLPSC</sequence>
<feature type="compositionally biased region" description="Low complexity" evidence="5">
    <location>
        <begin position="512"/>
        <end position="525"/>
    </location>
</feature>
<reference evidence="7 8" key="1">
    <citation type="journal article" date="2024" name="Nat. Commun.">
        <title>Phylogenomics reveals the evolutionary origins of lichenization in chlorophyte algae.</title>
        <authorList>
            <person name="Puginier C."/>
            <person name="Libourel C."/>
            <person name="Otte J."/>
            <person name="Skaloud P."/>
            <person name="Haon M."/>
            <person name="Grisel S."/>
            <person name="Petersen M."/>
            <person name="Berrin J.G."/>
            <person name="Delaux P.M."/>
            <person name="Dal Grande F."/>
            <person name="Keller J."/>
        </authorList>
    </citation>
    <scope>NUCLEOTIDE SEQUENCE [LARGE SCALE GENOMIC DNA]</scope>
    <source>
        <strain evidence="7 8">SAG 2145</strain>
    </source>
</reference>
<comment type="subcellular location">
    <subcellularLocation>
        <location evidence="1">Membrane</location>
        <topology evidence="1">Multi-pass membrane protein</topology>
    </subcellularLocation>
</comment>
<evidence type="ECO:0000256" key="1">
    <source>
        <dbReference type="ARBA" id="ARBA00004141"/>
    </source>
</evidence>
<feature type="transmembrane region" description="Helical" evidence="6">
    <location>
        <begin position="124"/>
        <end position="141"/>
    </location>
</feature>
<gene>
    <name evidence="7" type="ORF">WJX74_009376</name>
</gene>
<dbReference type="InterPro" id="IPR006726">
    <property type="entry name" value="PHBA_efflux_AaeB/fusaric-R"/>
</dbReference>
<keyword evidence="3 6" id="KW-1133">Transmembrane helix</keyword>
<feature type="region of interest" description="Disordered" evidence="5">
    <location>
        <begin position="407"/>
        <end position="593"/>
    </location>
</feature>
<name>A0AAW1SBD3_9CHLO</name>
<comment type="caution">
    <text evidence="7">The sequence shown here is derived from an EMBL/GenBank/DDBJ whole genome shotgun (WGS) entry which is preliminary data.</text>
</comment>
<feature type="region of interest" description="Disordered" evidence="5">
    <location>
        <begin position="614"/>
        <end position="650"/>
    </location>
</feature>
<keyword evidence="4 6" id="KW-0472">Membrane</keyword>
<protein>
    <submittedName>
        <fullName evidence="7">Uncharacterized protein</fullName>
    </submittedName>
</protein>
<feature type="compositionally biased region" description="Low complexity" evidence="5">
    <location>
        <begin position="579"/>
        <end position="593"/>
    </location>
</feature>
<evidence type="ECO:0000256" key="6">
    <source>
        <dbReference type="SAM" id="Phobius"/>
    </source>
</evidence>
<feature type="transmembrane region" description="Helical" evidence="6">
    <location>
        <begin position="72"/>
        <end position="93"/>
    </location>
</feature>
<dbReference type="EMBL" id="JALJOS010000002">
    <property type="protein sequence ID" value="KAK9843259.1"/>
    <property type="molecule type" value="Genomic_DNA"/>
</dbReference>
<dbReference type="Proteomes" id="UP001438707">
    <property type="component" value="Unassembled WGS sequence"/>
</dbReference>
<feature type="region of interest" description="Disordered" evidence="5">
    <location>
        <begin position="715"/>
        <end position="740"/>
    </location>
</feature>
<keyword evidence="8" id="KW-1185">Reference proteome</keyword>
<dbReference type="GO" id="GO:0022857">
    <property type="term" value="F:transmembrane transporter activity"/>
    <property type="evidence" value="ECO:0007669"/>
    <property type="project" value="InterPro"/>
</dbReference>
<dbReference type="AlphaFoldDB" id="A0AAW1SBD3"/>
<evidence type="ECO:0000256" key="4">
    <source>
        <dbReference type="ARBA" id="ARBA00023136"/>
    </source>
</evidence>
<feature type="compositionally biased region" description="Polar residues" evidence="5">
    <location>
        <begin position="442"/>
        <end position="459"/>
    </location>
</feature>
<dbReference type="GO" id="GO:0005886">
    <property type="term" value="C:plasma membrane"/>
    <property type="evidence" value="ECO:0007669"/>
    <property type="project" value="InterPro"/>
</dbReference>
<evidence type="ECO:0000313" key="8">
    <source>
        <dbReference type="Proteomes" id="UP001438707"/>
    </source>
</evidence>
<proteinExistence type="predicted"/>
<keyword evidence="2 6" id="KW-0812">Transmembrane</keyword>
<evidence type="ECO:0000256" key="2">
    <source>
        <dbReference type="ARBA" id="ARBA00022692"/>
    </source>
</evidence>
<organism evidence="7 8">
    <name type="scientific">Apatococcus lobatus</name>
    <dbReference type="NCBI Taxonomy" id="904363"/>
    <lineage>
        <taxon>Eukaryota</taxon>
        <taxon>Viridiplantae</taxon>
        <taxon>Chlorophyta</taxon>
        <taxon>core chlorophytes</taxon>
        <taxon>Trebouxiophyceae</taxon>
        <taxon>Chlorellales</taxon>
        <taxon>Chlorellaceae</taxon>
        <taxon>Apatococcus</taxon>
    </lineage>
</organism>
<feature type="compositionally biased region" description="Basic and acidic residues" evidence="5">
    <location>
        <begin position="621"/>
        <end position="641"/>
    </location>
</feature>